<accession>A0A919MJ43</accession>
<sequence>MSETSSYLRPNRIFRIWSFTANHNQLIVRSEPADTEDEQFRAEVYFGNVQFMSIKPVHRGLFLRRPELLQRKQLAERFQLPDEILDQAFLVDEIGSEFVVSSNPAWREAPRDFDAPSLFAFDQPWPPAEDVRWGVI</sequence>
<dbReference type="AlphaFoldDB" id="A0A919MJ43"/>
<reference evidence="1" key="1">
    <citation type="submission" date="2021-01" db="EMBL/GenBank/DDBJ databases">
        <title>Whole genome shotgun sequence of Actinoplanes ferrugineus NBRC 15555.</title>
        <authorList>
            <person name="Komaki H."/>
            <person name="Tamura T."/>
        </authorList>
    </citation>
    <scope>NUCLEOTIDE SEQUENCE</scope>
    <source>
        <strain evidence="1">NBRC 15555</strain>
    </source>
</reference>
<dbReference type="Proteomes" id="UP000598174">
    <property type="component" value="Unassembled WGS sequence"/>
</dbReference>
<dbReference type="RefSeq" id="WP_203823018.1">
    <property type="nucleotide sequence ID" value="NZ_BAAABP010000041.1"/>
</dbReference>
<gene>
    <name evidence="1" type="ORF">Afe05nite_85390</name>
</gene>
<comment type="caution">
    <text evidence="1">The sequence shown here is derived from an EMBL/GenBank/DDBJ whole genome shotgun (WGS) entry which is preliminary data.</text>
</comment>
<proteinExistence type="predicted"/>
<dbReference type="EMBL" id="BOMM01000096">
    <property type="protein sequence ID" value="GIE16699.1"/>
    <property type="molecule type" value="Genomic_DNA"/>
</dbReference>
<keyword evidence="2" id="KW-1185">Reference proteome</keyword>
<protein>
    <submittedName>
        <fullName evidence="1">Uncharacterized protein</fullName>
    </submittedName>
</protein>
<evidence type="ECO:0000313" key="1">
    <source>
        <dbReference type="EMBL" id="GIE16699.1"/>
    </source>
</evidence>
<name>A0A919MJ43_9ACTN</name>
<organism evidence="1 2">
    <name type="scientific">Paractinoplanes ferrugineus</name>
    <dbReference type="NCBI Taxonomy" id="113564"/>
    <lineage>
        <taxon>Bacteria</taxon>
        <taxon>Bacillati</taxon>
        <taxon>Actinomycetota</taxon>
        <taxon>Actinomycetes</taxon>
        <taxon>Micromonosporales</taxon>
        <taxon>Micromonosporaceae</taxon>
        <taxon>Paractinoplanes</taxon>
    </lineage>
</organism>
<evidence type="ECO:0000313" key="2">
    <source>
        <dbReference type="Proteomes" id="UP000598174"/>
    </source>
</evidence>